<protein>
    <submittedName>
        <fullName evidence="1">Uncharacterized protein</fullName>
    </submittedName>
</protein>
<sequence>MKAVFFFKLESSRAVLSSGRSFATARFCVRSAAFLLSRSSVSWMFYKQGFCKYGFSGKDCKFNCPKPYQRFSKHGPRDKWATSYKHCQMSPSPSLHGFL</sequence>
<name>A0A5B7CW88_PORTR</name>
<proteinExistence type="predicted"/>
<keyword evidence="2" id="KW-1185">Reference proteome</keyword>
<reference evidence="1 2" key="1">
    <citation type="submission" date="2019-05" db="EMBL/GenBank/DDBJ databases">
        <title>Another draft genome of Portunus trituberculatus and its Hox gene families provides insights of decapod evolution.</title>
        <authorList>
            <person name="Jeong J.-H."/>
            <person name="Song I."/>
            <person name="Kim S."/>
            <person name="Choi T."/>
            <person name="Kim D."/>
            <person name="Ryu S."/>
            <person name="Kim W."/>
        </authorList>
    </citation>
    <scope>NUCLEOTIDE SEQUENCE [LARGE SCALE GENOMIC DNA]</scope>
    <source>
        <tissue evidence="1">Muscle</tissue>
    </source>
</reference>
<evidence type="ECO:0000313" key="2">
    <source>
        <dbReference type="Proteomes" id="UP000324222"/>
    </source>
</evidence>
<organism evidence="1 2">
    <name type="scientific">Portunus trituberculatus</name>
    <name type="common">Swimming crab</name>
    <name type="synonym">Neptunus trituberculatus</name>
    <dbReference type="NCBI Taxonomy" id="210409"/>
    <lineage>
        <taxon>Eukaryota</taxon>
        <taxon>Metazoa</taxon>
        <taxon>Ecdysozoa</taxon>
        <taxon>Arthropoda</taxon>
        <taxon>Crustacea</taxon>
        <taxon>Multicrustacea</taxon>
        <taxon>Malacostraca</taxon>
        <taxon>Eumalacostraca</taxon>
        <taxon>Eucarida</taxon>
        <taxon>Decapoda</taxon>
        <taxon>Pleocyemata</taxon>
        <taxon>Brachyura</taxon>
        <taxon>Eubrachyura</taxon>
        <taxon>Portunoidea</taxon>
        <taxon>Portunidae</taxon>
        <taxon>Portuninae</taxon>
        <taxon>Portunus</taxon>
    </lineage>
</organism>
<dbReference type="AlphaFoldDB" id="A0A5B7CW88"/>
<dbReference type="Proteomes" id="UP000324222">
    <property type="component" value="Unassembled WGS sequence"/>
</dbReference>
<dbReference type="EMBL" id="VSRR010000298">
    <property type="protein sequence ID" value="MPC13669.1"/>
    <property type="molecule type" value="Genomic_DNA"/>
</dbReference>
<gene>
    <name evidence="1" type="ORF">E2C01_006413</name>
</gene>
<evidence type="ECO:0000313" key="1">
    <source>
        <dbReference type="EMBL" id="MPC13669.1"/>
    </source>
</evidence>
<accession>A0A5B7CW88</accession>
<comment type="caution">
    <text evidence="1">The sequence shown here is derived from an EMBL/GenBank/DDBJ whole genome shotgun (WGS) entry which is preliminary data.</text>
</comment>